<feature type="transmembrane region" description="Helical" evidence="5">
    <location>
        <begin position="57"/>
        <end position="76"/>
    </location>
</feature>
<evidence type="ECO:0000313" key="6">
    <source>
        <dbReference type="EMBL" id="RAI38561.1"/>
    </source>
</evidence>
<keyword evidence="7" id="KW-1185">Reference proteome</keyword>
<dbReference type="Pfam" id="PF07681">
    <property type="entry name" value="DoxX"/>
    <property type="match status" value="1"/>
</dbReference>
<dbReference type="GO" id="GO:0016020">
    <property type="term" value="C:membrane"/>
    <property type="evidence" value="ECO:0007669"/>
    <property type="project" value="UniProtKB-SubCell"/>
</dbReference>
<evidence type="ECO:0000256" key="4">
    <source>
        <dbReference type="ARBA" id="ARBA00023136"/>
    </source>
</evidence>
<feature type="transmembrane region" description="Helical" evidence="5">
    <location>
        <begin position="83"/>
        <end position="105"/>
    </location>
</feature>
<proteinExistence type="predicted"/>
<dbReference type="Proteomes" id="UP000248863">
    <property type="component" value="Unassembled WGS sequence"/>
</dbReference>
<keyword evidence="3 5" id="KW-1133">Transmembrane helix</keyword>
<sequence length="141" mass="14788">MSEFTLPAPVARLLDVPGLDYLFRLALASPFLISGVVKLLDFSGATAEVAGLGVQPAVPVAALVVATQLVGSALFLTRRWCWLGAGLLAGFTVIATLLAHAFWAVEGPERGRQTATFFEHVAIVGGLAVAALFASRADVRR</sequence>
<reference evidence="6 7" key="1">
    <citation type="submission" date="2017-07" db="EMBL/GenBank/DDBJ databases">
        <title>Draft Genome Sequences of Select Purple Nonsulfur Bacteria.</title>
        <authorList>
            <person name="Lasarre B."/>
            <person name="Mckinlay J.B."/>
        </authorList>
    </citation>
    <scope>NUCLEOTIDE SEQUENCE [LARGE SCALE GENOMIC DNA]</scope>
    <source>
        <strain evidence="6 7">DSM 11907</strain>
    </source>
</reference>
<dbReference type="AlphaFoldDB" id="A0A327KK29"/>
<accession>A0A327KK29</accession>
<gene>
    <name evidence="6" type="ORF">CH338_12290</name>
</gene>
<feature type="transmembrane region" description="Helical" evidence="5">
    <location>
        <begin position="117"/>
        <end position="135"/>
    </location>
</feature>
<name>A0A327KK29_9BRAD</name>
<evidence type="ECO:0000313" key="7">
    <source>
        <dbReference type="Proteomes" id="UP000248863"/>
    </source>
</evidence>
<organism evidence="6 7">
    <name type="scientific">Rhodoplanes elegans</name>
    <dbReference type="NCBI Taxonomy" id="29408"/>
    <lineage>
        <taxon>Bacteria</taxon>
        <taxon>Pseudomonadati</taxon>
        <taxon>Pseudomonadota</taxon>
        <taxon>Alphaproteobacteria</taxon>
        <taxon>Hyphomicrobiales</taxon>
        <taxon>Nitrobacteraceae</taxon>
        <taxon>Rhodoplanes</taxon>
    </lineage>
</organism>
<keyword evidence="4 5" id="KW-0472">Membrane</keyword>
<dbReference type="RefSeq" id="WP_111357464.1">
    <property type="nucleotide sequence ID" value="NZ_NHSK01000087.1"/>
</dbReference>
<dbReference type="InterPro" id="IPR032808">
    <property type="entry name" value="DoxX"/>
</dbReference>
<evidence type="ECO:0000256" key="5">
    <source>
        <dbReference type="SAM" id="Phobius"/>
    </source>
</evidence>
<comment type="subcellular location">
    <subcellularLocation>
        <location evidence="1">Membrane</location>
        <topology evidence="1">Multi-pass membrane protein</topology>
    </subcellularLocation>
</comment>
<keyword evidence="2 5" id="KW-0812">Transmembrane</keyword>
<comment type="caution">
    <text evidence="6">The sequence shown here is derived from an EMBL/GenBank/DDBJ whole genome shotgun (WGS) entry which is preliminary data.</text>
</comment>
<protein>
    <recommendedName>
        <fullName evidence="8">DoxX family protein</fullName>
    </recommendedName>
</protein>
<feature type="transmembrane region" description="Helical" evidence="5">
    <location>
        <begin position="21"/>
        <end position="37"/>
    </location>
</feature>
<evidence type="ECO:0000256" key="3">
    <source>
        <dbReference type="ARBA" id="ARBA00022989"/>
    </source>
</evidence>
<evidence type="ECO:0000256" key="2">
    <source>
        <dbReference type="ARBA" id="ARBA00022692"/>
    </source>
</evidence>
<evidence type="ECO:0008006" key="8">
    <source>
        <dbReference type="Google" id="ProtNLM"/>
    </source>
</evidence>
<evidence type="ECO:0000256" key="1">
    <source>
        <dbReference type="ARBA" id="ARBA00004141"/>
    </source>
</evidence>
<dbReference type="OrthoDB" id="7064507at2"/>
<dbReference type="EMBL" id="NPEU01000119">
    <property type="protein sequence ID" value="RAI38561.1"/>
    <property type="molecule type" value="Genomic_DNA"/>
</dbReference>